<keyword evidence="3" id="KW-0732">Signal</keyword>
<feature type="region of interest" description="Disordered" evidence="1">
    <location>
        <begin position="39"/>
        <end position="89"/>
    </location>
</feature>
<keyword evidence="2" id="KW-1133">Transmembrane helix</keyword>
<organism evidence="4 5">
    <name type="scientific">Ectocarpus siliculosus</name>
    <name type="common">Brown alga</name>
    <name type="synonym">Conferva siliculosa</name>
    <dbReference type="NCBI Taxonomy" id="2880"/>
    <lineage>
        <taxon>Eukaryota</taxon>
        <taxon>Sar</taxon>
        <taxon>Stramenopiles</taxon>
        <taxon>Ochrophyta</taxon>
        <taxon>PX clade</taxon>
        <taxon>Phaeophyceae</taxon>
        <taxon>Ectocarpales</taxon>
        <taxon>Ectocarpaceae</taxon>
        <taxon>Ectocarpus</taxon>
    </lineage>
</organism>
<evidence type="ECO:0000256" key="3">
    <source>
        <dbReference type="SAM" id="SignalP"/>
    </source>
</evidence>
<dbReference type="InParanoid" id="D7FH46"/>
<proteinExistence type="predicted"/>
<gene>
    <name evidence="4" type="ORF">Esi_0105_0024</name>
</gene>
<dbReference type="AlphaFoldDB" id="D7FH46"/>
<keyword evidence="5" id="KW-1185">Reference proteome</keyword>
<feature type="chain" id="PRO_5003095193" evidence="3">
    <location>
        <begin position="20"/>
        <end position="142"/>
    </location>
</feature>
<sequence>MQYSLVFLAVVAMLGSALGFQVAPRGLSTASHCSGVSMSPRSSSSFTARPVTATAAGAAAPRASAHKRRQQRFSMQFGEGGGPIEKGTMPSYEEEQEKAFFNSELDNAPATEKVKDPVVIITLAWILGMFLLATGLILNGVN</sequence>
<keyword evidence="2" id="KW-0812">Transmembrane</keyword>
<evidence type="ECO:0000256" key="1">
    <source>
        <dbReference type="SAM" id="MobiDB-lite"/>
    </source>
</evidence>
<dbReference type="EMBL" id="FN647737">
    <property type="protein sequence ID" value="CBJ28421.1"/>
    <property type="molecule type" value="Genomic_DNA"/>
</dbReference>
<evidence type="ECO:0000313" key="4">
    <source>
        <dbReference type="EMBL" id="CBJ28421.1"/>
    </source>
</evidence>
<accession>D7FH46</accession>
<evidence type="ECO:0000313" key="5">
    <source>
        <dbReference type="Proteomes" id="UP000002630"/>
    </source>
</evidence>
<feature type="signal peptide" evidence="3">
    <location>
        <begin position="1"/>
        <end position="19"/>
    </location>
</feature>
<evidence type="ECO:0000256" key="2">
    <source>
        <dbReference type="SAM" id="Phobius"/>
    </source>
</evidence>
<name>D7FH46_ECTSI</name>
<dbReference type="OrthoDB" id="10329339at2759"/>
<reference evidence="4 5" key="1">
    <citation type="journal article" date="2010" name="Nature">
        <title>The Ectocarpus genome and the independent evolution of multicellularity in brown algae.</title>
        <authorList>
            <person name="Cock J.M."/>
            <person name="Sterck L."/>
            <person name="Rouze P."/>
            <person name="Scornet D."/>
            <person name="Allen A.E."/>
            <person name="Amoutzias G."/>
            <person name="Anthouard V."/>
            <person name="Artiguenave F."/>
            <person name="Aury J.M."/>
            <person name="Badger J.H."/>
            <person name="Beszteri B."/>
            <person name="Billiau K."/>
            <person name="Bonnet E."/>
            <person name="Bothwell J.H."/>
            <person name="Bowler C."/>
            <person name="Boyen C."/>
            <person name="Brownlee C."/>
            <person name="Carrano C.J."/>
            <person name="Charrier B."/>
            <person name="Cho G.Y."/>
            <person name="Coelho S.M."/>
            <person name="Collen J."/>
            <person name="Corre E."/>
            <person name="Da Silva C."/>
            <person name="Delage L."/>
            <person name="Delaroque N."/>
            <person name="Dittami S.M."/>
            <person name="Doulbeau S."/>
            <person name="Elias M."/>
            <person name="Farnham G."/>
            <person name="Gachon C.M."/>
            <person name="Gschloessl B."/>
            <person name="Heesch S."/>
            <person name="Jabbari K."/>
            <person name="Jubin C."/>
            <person name="Kawai H."/>
            <person name="Kimura K."/>
            <person name="Kloareg B."/>
            <person name="Kupper F.C."/>
            <person name="Lang D."/>
            <person name="Le Bail A."/>
            <person name="Leblanc C."/>
            <person name="Lerouge P."/>
            <person name="Lohr M."/>
            <person name="Lopez P.J."/>
            <person name="Martens C."/>
            <person name="Maumus F."/>
            <person name="Michel G."/>
            <person name="Miranda-Saavedra D."/>
            <person name="Morales J."/>
            <person name="Moreau H."/>
            <person name="Motomura T."/>
            <person name="Nagasato C."/>
            <person name="Napoli C.A."/>
            <person name="Nelson D.R."/>
            <person name="Nyvall-Collen P."/>
            <person name="Peters A.F."/>
            <person name="Pommier C."/>
            <person name="Potin P."/>
            <person name="Poulain J."/>
            <person name="Quesneville H."/>
            <person name="Read B."/>
            <person name="Rensing S.A."/>
            <person name="Ritter A."/>
            <person name="Rousvoal S."/>
            <person name="Samanta M."/>
            <person name="Samson G."/>
            <person name="Schroeder D.C."/>
            <person name="Segurens B."/>
            <person name="Strittmatter M."/>
            <person name="Tonon T."/>
            <person name="Tregear J.W."/>
            <person name="Valentin K."/>
            <person name="von Dassow P."/>
            <person name="Yamagishi T."/>
            <person name="Van de Peer Y."/>
            <person name="Wincker P."/>
        </authorList>
    </citation>
    <scope>NUCLEOTIDE SEQUENCE [LARGE SCALE GENOMIC DNA]</scope>
    <source>
        <strain evidence="5">Ec32 / CCAP1310/4</strain>
    </source>
</reference>
<feature type="compositionally biased region" description="Low complexity" evidence="1">
    <location>
        <begin position="39"/>
        <end position="63"/>
    </location>
</feature>
<feature type="transmembrane region" description="Helical" evidence="2">
    <location>
        <begin position="118"/>
        <end position="138"/>
    </location>
</feature>
<protein>
    <submittedName>
        <fullName evidence="4">Uncharacterized protein</fullName>
    </submittedName>
</protein>
<dbReference type="Proteomes" id="UP000002630">
    <property type="component" value="Linkage Group LG30"/>
</dbReference>
<keyword evidence="2" id="KW-0472">Membrane</keyword>
<dbReference type="EMBL" id="FN649755">
    <property type="protein sequence ID" value="CBJ28421.1"/>
    <property type="molecule type" value="Genomic_DNA"/>
</dbReference>